<dbReference type="InterPro" id="IPR000182">
    <property type="entry name" value="GNAT_dom"/>
</dbReference>
<protein>
    <submittedName>
        <fullName evidence="2">RimJ/RimL family protein N-acetyltransferase</fullName>
    </submittedName>
</protein>
<dbReference type="RefSeq" id="WP_309795434.1">
    <property type="nucleotide sequence ID" value="NZ_BAAAHY010000006.1"/>
</dbReference>
<evidence type="ECO:0000313" key="2">
    <source>
        <dbReference type="EMBL" id="MDR6268035.1"/>
    </source>
</evidence>
<sequence length="177" mass="20040">METFATARLLLRPWTPADVDFVFDLYSRWEVKQFIGAVPRIMESRQEAVDRIEKLRAFDHPVHGFWAVQNKQDGELLGTILFKLIPASGEVPPVPSAETEIGWHFHPDAWGRGYASEAATRVLAHGFEQGLERIVAVTSPDNLASQKVCLRIGMQHRGRTTDFYNTECELFVAEQVS</sequence>
<comment type="caution">
    <text evidence="2">The sequence shown here is derived from an EMBL/GenBank/DDBJ whole genome shotgun (WGS) entry which is preliminary data.</text>
</comment>
<name>A0ABU1J6L7_9MICC</name>
<dbReference type="PANTHER" id="PTHR43792">
    <property type="entry name" value="GNAT FAMILY, PUTATIVE (AFU_ORTHOLOGUE AFUA_3G00765)-RELATED-RELATED"/>
    <property type="match status" value="1"/>
</dbReference>
<dbReference type="Pfam" id="PF13302">
    <property type="entry name" value="Acetyltransf_3"/>
    <property type="match status" value="1"/>
</dbReference>
<dbReference type="Gene3D" id="3.40.630.30">
    <property type="match status" value="1"/>
</dbReference>
<reference evidence="2 3" key="1">
    <citation type="submission" date="2023-07" db="EMBL/GenBank/DDBJ databases">
        <title>Sequencing the genomes of 1000 actinobacteria strains.</title>
        <authorList>
            <person name="Klenk H.-P."/>
        </authorList>
    </citation>
    <scope>NUCLEOTIDE SEQUENCE [LARGE SCALE GENOMIC DNA]</scope>
    <source>
        <strain evidence="2 3">DSM 14555</strain>
    </source>
</reference>
<evidence type="ECO:0000259" key="1">
    <source>
        <dbReference type="PROSITE" id="PS51186"/>
    </source>
</evidence>
<dbReference type="CDD" id="cd04301">
    <property type="entry name" value="NAT_SF"/>
    <property type="match status" value="1"/>
</dbReference>
<accession>A0ABU1J6L7</accession>
<proteinExistence type="predicted"/>
<dbReference type="InterPro" id="IPR051531">
    <property type="entry name" value="N-acetyltransferase"/>
</dbReference>
<dbReference type="EMBL" id="JAVDQF010000001">
    <property type="protein sequence ID" value="MDR6268035.1"/>
    <property type="molecule type" value="Genomic_DNA"/>
</dbReference>
<dbReference type="SUPFAM" id="SSF55729">
    <property type="entry name" value="Acyl-CoA N-acyltransferases (Nat)"/>
    <property type="match status" value="1"/>
</dbReference>
<organism evidence="2 3">
    <name type="scientific">Arthrobacter russicus</name>
    <dbReference type="NCBI Taxonomy" id="172040"/>
    <lineage>
        <taxon>Bacteria</taxon>
        <taxon>Bacillati</taxon>
        <taxon>Actinomycetota</taxon>
        <taxon>Actinomycetes</taxon>
        <taxon>Micrococcales</taxon>
        <taxon>Micrococcaceae</taxon>
        <taxon>Arthrobacter</taxon>
    </lineage>
</organism>
<dbReference type="Proteomes" id="UP001185069">
    <property type="component" value="Unassembled WGS sequence"/>
</dbReference>
<keyword evidence="3" id="KW-1185">Reference proteome</keyword>
<evidence type="ECO:0000313" key="3">
    <source>
        <dbReference type="Proteomes" id="UP001185069"/>
    </source>
</evidence>
<dbReference type="PANTHER" id="PTHR43792:SF1">
    <property type="entry name" value="N-ACETYLTRANSFERASE DOMAIN-CONTAINING PROTEIN"/>
    <property type="match status" value="1"/>
</dbReference>
<dbReference type="InterPro" id="IPR016181">
    <property type="entry name" value="Acyl_CoA_acyltransferase"/>
</dbReference>
<gene>
    <name evidence="2" type="ORF">JOE69_000273</name>
</gene>
<feature type="domain" description="N-acetyltransferase" evidence="1">
    <location>
        <begin position="9"/>
        <end position="175"/>
    </location>
</feature>
<dbReference type="PROSITE" id="PS51186">
    <property type="entry name" value="GNAT"/>
    <property type="match status" value="1"/>
</dbReference>